<evidence type="ECO:0000313" key="4">
    <source>
        <dbReference type="EMBL" id="SIS07676.1"/>
    </source>
</evidence>
<dbReference type="Pfam" id="PF26033">
    <property type="entry name" value="DUF8009"/>
    <property type="match status" value="1"/>
</dbReference>
<evidence type="ECO:0000313" key="3">
    <source>
        <dbReference type="EMBL" id="APX98724.1"/>
    </source>
</evidence>
<dbReference type="EMBL" id="FTNP01000009">
    <property type="protein sequence ID" value="SIS07676.1"/>
    <property type="molecule type" value="Genomic_DNA"/>
</dbReference>
<sequence length="353" mass="40128">MTQEISVTKTEDHYEMQFDGGSAYPVPTSAIDKLDDDLVPEETGDSVSFVGEYGGHKHMKNFDVEEVLEAPGDDEADETDDESSNDENRAEPTNEHVKDDGYQKAAGQAQQIEAQRAFNSKPPEEDNGRLMTDGGQPADEAEPTFDELTELLESGLSPAEAIDYYAVEERGRTQSEWSEARGCSQQSVSKNVNQAKEILSDPRNRINTVRVPVDDLIEALRFNNQPPEYTNRRAAVLRVTPPFESTTDASIYYSEEGNYYPPDLSQEPIHINPRVFVKDRDDTRLPNRNDERARAKEMLDDPTEDEIDEFVTEAFDLWEEFTRKALKSETDINDSEHQYREKHVVSVEYLEDE</sequence>
<gene>
    <name evidence="3" type="ORF">BB347_18640</name>
    <name evidence="4" type="ORF">SAMN05421809_3731</name>
</gene>
<feature type="region of interest" description="Disordered" evidence="1">
    <location>
        <begin position="1"/>
        <end position="29"/>
    </location>
</feature>
<feature type="compositionally biased region" description="Basic and acidic residues" evidence="1">
    <location>
        <begin position="86"/>
        <end position="102"/>
    </location>
</feature>
<organism evidence="4 5">
    <name type="scientific">Natronorubrum daqingense</name>
    <dbReference type="NCBI Taxonomy" id="588898"/>
    <lineage>
        <taxon>Archaea</taxon>
        <taxon>Methanobacteriati</taxon>
        <taxon>Methanobacteriota</taxon>
        <taxon>Stenosarchaea group</taxon>
        <taxon>Halobacteria</taxon>
        <taxon>Halobacteriales</taxon>
        <taxon>Natrialbaceae</taxon>
        <taxon>Natronorubrum</taxon>
    </lineage>
</organism>
<keyword evidence="5" id="KW-1185">Reference proteome</keyword>
<name>A0A1N7G5H4_9EURY</name>
<keyword evidence="3" id="KW-0614">Plasmid</keyword>
<accession>A0A1N7G5H4</accession>
<dbReference type="AlphaFoldDB" id="A0A1N7G5H4"/>
<evidence type="ECO:0000259" key="2">
    <source>
        <dbReference type="Pfam" id="PF26033"/>
    </source>
</evidence>
<feature type="domain" description="DUF8009" evidence="2">
    <location>
        <begin position="200"/>
        <end position="350"/>
    </location>
</feature>
<dbReference type="Proteomes" id="UP000187321">
    <property type="component" value="Plasmid unnamed3"/>
</dbReference>
<dbReference type="InterPro" id="IPR058322">
    <property type="entry name" value="DUF8009"/>
</dbReference>
<protein>
    <recommendedName>
        <fullName evidence="2">DUF8009 domain-containing protein</fullName>
    </recommendedName>
</protein>
<reference evidence="4 5" key="2">
    <citation type="submission" date="2017-01" db="EMBL/GenBank/DDBJ databases">
        <authorList>
            <person name="Mah S.A."/>
            <person name="Swanson W.J."/>
            <person name="Moy G.W."/>
            <person name="Vacquier V.D."/>
        </authorList>
    </citation>
    <scope>NUCLEOTIDE SEQUENCE [LARGE SCALE GENOMIC DNA]</scope>
    <source>
        <strain evidence="4 5">CGMCC 1.8909</strain>
    </source>
</reference>
<dbReference type="OrthoDB" id="202616at2157"/>
<dbReference type="KEGG" id="hda:BB347_18640"/>
<evidence type="ECO:0000256" key="1">
    <source>
        <dbReference type="SAM" id="MobiDB-lite"/>
    </source>
</evidence>
<evidence type="ECO:0000313" key="6">
    <source>
        <dbReference type="Proteomes" id="UP000187321"/>
    </source>
</evidence>
<feature type="compositionally biased region" description="Acidic residues" evidence="1">
    <location>
        <begin position="64"/>
        <end position="85"/>
    </location>
</feature>
<evidence type="ECO:0000313" key="5">
    <source>
        <dbReference type="Proteomes" id="UP000185687"/>
    </source>
</evidence>
<dbReference type="GeneID" id="30958005"/>
<dbReference type="Proteomes" id="UP000185687">
    <property type="component" value="Unassembled WGS sequence"/>
</dbReference>
<dbReference type="RefSeq" id="WP_076584217.1">
    <property type="nucleotide sequence ID" value="NZ_CP019330.1"/>
</dbReference>
<dbReference type="EMBL" id="CP019330">
    <property type="protein sequence ID" value="APX98724.1"/>
    <property type="molecule type" value="Genomic_DNA"/>
</dbReference>
<reference evidence="3 6" key="1">
    <citation type="submission" date="2017-01" db="EMBL/GenBank/DDBJ databases">
        <title>Complete genome sequence of Haloterrigena daqingensis type strain (JX313T).</title>
        <authorList>
            <person name="Shuang W."/>
        </authorList>
    </citation>
    <scope>NUCLEOTIDE SEQUENCE [LARGE SCALE GENOMIC DNA]</scope>
    <source>
        <strain evidence="6">JX313</strain>
        <strain evidence="3">JX313T</strain>
        <plasmid evidence="6">Plasmid unnamed3</plasmid>
        <plasmid evidence="3">unnamed3</plasmid>
    </source>
</reference>
<feature type="region of interest" description="Disordered" evidence="1">
    <location>
        <begin position="42"/>
        <end position="141"/>
    </location>
</feature>
<geneLocation type="plasmid" evidence="3">
    <name>unnamed3</name>
</geneLocation>
<proteinExistence type="predicted"/>